<evidence type="ECO:0000313" key="5">
    <source>
        <dbReference type="Proteomes" id="UP001057702"/>
    </source>
</evidence>
<keyword evidence="4" id="KW-0012">Acyltransferase</keyword>
<evidence type="ECO:0000256" key="1">
    <source>
        <dbReference type="SAM" id="MobiDB-lite"/>
    </source>
</evidence>
<accession>A0ABT1PS21</accession>
<evidence type="ECO:0000259" key="3">
    <source>
        <dbReference type="Pfam" id="PF01757"/>
    </source>
</evidence>
<gene>
    <name evidence="4" type="ORF">NGB36_03860</name>
</gene>
<feature type="domain" description="Acyltransferase 3" evidence="3">
    <location>
        <begin position="21"/>
        <end position="365"/>
    </location>
</feature>
<feature type="transmembrane region" description="Helical" evidence="2">
    <location>
        <begin position="222"/>
        <end position="243"/>
    </location>
</feature>
<sequence length="415" mass="45693">MSSTIPTAAPSAPARRPPLPSLTGLRFLAALLVFFFHTSLANSPIPPNAPINPFANRSLAAWDELVFSKAGYVGVSFFFVLSGFVLTWASKPNEPATAFLRRRLVKIFPNHLAVWAVAMVLFAGAVTEPSAWLPNLFLIHTFFPQPAINLSVSPPTWSLCSELLFYLSFPLLIRLFHRTAGKRLWAWSAVMVAGMVGIQLLAQFCIPATPKSAITPISDLQFWFGYLFPPSRIFEFALGILLARIVMTGQWPRTLGIIPSTILMVLGYALALVLPFQYGFNVATIIPVSALIGAVAQADAEGRRTRLRSRVMVWLGEVSFGFYLCQGIMIFYLRKLMGDAQFGIPAGIAVVIGFFCTALLGGWLLHTFVEQPAMRRWSRSRKSRPQVPPAPQTPTHPAAYTPVESGPSTFAPDRR</sequence>
<feature type="transmembrane region" description="Helical" evidence="2">
    <location>
        <begin position="311"/>
        <end position="332"/>
    </location>
</feature>
<keyword evidence="4" id="KW-0808">Transferase</keyword>
<evidence type="ECO:0000256" key="2">
    <source>
        <dbReference type="SAM" id="Phobius"/>
    </source>
</evidence>
<feature type="transmembrane region" description="Helical" evidence="2">
    <location>
        <begin position="280"/>
        <end position="299"/>
    </location>
</feature>
<comment type="caution">
    <text evidence="4">The sequence shown here is derived from an EMBL/GenBank/DDBJ whole genome shotgun (WGS) entry which is preliminary data.</text>
</comment>
<protein>
    <submittedName>
        <fullName evidence="4">Acyltransferase</fullName>
    </submittedName>
</protein>
<dbReference type="EMBL" id="JANFNG010000002">
    <property type="protein sequence ID" value="MCQ4079750.1"/>
    <property type="molecule type" value="Genomic_DNA"/>
</dbReference>
<keyword evidence="2" id="KW-0812">Transmembrane</keyword>
<feature type="transmembrane region" description="Helical" evidence="2">
    <location>
        <begin position="184"/>
        <end position="202"/>
    </location>
</feature>
<feature type="transmembrane region" description="Helical" evidence="2">
    <location>
        <begin position="65"/>
        <end position="86"/>
    </location>
</feature>
<feature type="region of interest" description="Disordered" evidence="1">
    <location>
        <begin position="377"/>
        <end position="415"/>
    </location>
</feature>
<dbReference type="Proteomes" id="UP001057702">
    <property type="component" value="Unassembled WGS sequence"/>
</dbReference>
<dbReference type="GO" id="GO:0016746">
    <property type="term" value="F:acyltransferase activity"/>
    <property type="evidence" value="ECO:0007669"/>
    <property type="project" value="UniProtKB-KW"/>
</dbReference>
<keyword evidence="5" id="KW-1185">Reference proteome</keyword>
<feature type="transmembrane region" description="Helical" evidence="2">
    <location>
        <begin position="107"/>
        <end position="126"/>
    </location>
</feature>
<keyword evidence="2" id="KW-1133">Transmembrane helix</keyword>
<feature type="transmembrane region" description="Helical" evidence="2">
    <location>
        <begin position="255"/>
        <end position="274"/>
    </location>
</feature>
<organism evidence="4 5">
    <name type="scientific">Streptomyces humicola</name>
    <dbReference type="NCBI Taxonomy" id="2953240"/>
    <lineage>
        <taxon>Bacteria</taxon>
        <taxon>Bacillati</taxon>
        <taxon>Actinomycetota</taxon>
        <taxon>Actinomycetes</taxon>
        <taxon>Kitasatosporales</taxon>
        <taxon>Streptomycetaceae</taxon>
        <taxon>Streptomyces</taxon>
    </lineage>
</organism>
<proteinExistence type="predicted"/>
<dbReference type="RefSeq" id="WP_255918616.1">
    <property type="nucleotide sequence ID" value="NZ_JANFNG010000002.1"/>
</dbReference>
<dbReference type="PANTHER" id="PTHR23028:SF131">
    <property type="entry name" value="BLR2367 PROTEIN"/>
    <property type="match status" value="1"/>
</dbReference>
<evidence type="ECO:0000313" key="4">
    <source>
        <dbReference type="EMBL" id="MCQ4079750.1"/>
    </source>
</evidence>
<feature type="transmembrane region" description="Helical" evidence="2">
    <location>
        <begin position="156"/>
        <end position="177"/>
    </location>
</feature>
<name>A0ABT1PS21_9ACTN</name>
<dbReference type="InterPro" id="IPR002656">
    <property type="entry name" value="Acyl_transf_3_dom"/>
</dbReference>
<dbReference type="Pfam" id="PF01757">
    <property type="entry name" value="Acyl_transf_3"/>
    <property type="match status" value="1"/>
</dbReference>
<keyword evidence="2" id="KW-0472">Membrane</keyword>
<feature type="transmembrane region" description="Helical" evidence="2">
    <location>
        <begin position="344"/>
        <end position="369"/>
    </location>
</feature>
<reference evidence="4" key="1">
    <citation type="submission" date="2022-06" db="EMBL/GenBank/DDBJ databases">
        <title>Draft genome sequence of Streptomyces sp. RB6PN25 isolated from peat swamp forest in Thailand.</title>
        <authorList>
            <person name="Duangmal K."/>
            <person name="Klaysubun C."/>
        </authorList>
    </citation>
    <scope>NUCLEOTIDE SEQUENCE</scope>
    <source>
        <strain evidence="4">RB6PN25</strain>
    </source>
</reference>
<dbReference type="InterPro" id="IPR050879">
    <property type="entry name" value="Acyltransferase_3"/>
</dbReference>
<dbReference type="PANTHER" id="PTHR23028">
    <property type="entry name" value="ACETYLTRANSFERASE"/>
    <property type="match status" value="1"/>
</dbReference>